<organism evidence="1 2">
    <name type="scientific">Zophobas morio</name>
    <dbReference type="NCBI Taxonomy" id="2755281"/>
    <lineage>
        <taxon>Eukaryota</taxon>
        <taxon>Metazoa</taxon>
        <taxon>Ecdysozoa</taxon>
        <taxon>Arthropoda</taxon>
        <taxon>Hexapoda</taxon>
        <taxon>Insecta</taxon>
        <taxon>Pterygota</taxon>
        <taxon>Neoptera</taxon>
        <taxon>Endopterygota</taxon>
        <taxon>Coleoptera</taxon>
        <taxon>Polyphaga</taxon>
        <taxon>Cucujiformia</taxon>
        <taxon>Tenebrionidae</taxon>
        <taxon>Zophobas</taxon>
    </lineage>
</organism>
<sequence length="101" mass="10952">MHHYIKCSCYQNYYTLIKSVSAVRPVTIALQPDSSLPGNTCVVYHPAASSDATTCLGTPPLLPDGVHHAAQPPQAPTDIPYTPRIHTTNAYEIVSAYHAYA</sequence>
<dbReference type="Proteomes" id="UP001168821">
    <property type="component" value="Unassembled WGS sequence"/>
</dbReference>
<evidence type="ECO:0000313" key="2">
    <source>
        <dbReference type="Proteomes" id="UP001168821"/>
    </source>
</evidence>
<dbReference type="AlphaFoldDB" id="A0AA38I7H6"/>
<reference evidence="1" key="1">
    <citation type="journal article" date="2023" name="G3 (Bethesda)">
        <title>Whole genome assemblies of Zophobas morio and Tenebrio molitor.</title>
        <authorList>
            <person name="Kaur S."/>
            <person name="Stinson S.A."/>
            <person name="diCenzo G.C."/>
        </authorList>
    </citation>
    <scope>NUCLEOTIDE SEQUENCE</scope>
    <source>
        <strain evidence="1">QUZm001</strain>
    </source>
</reference>
<gene>
    <name evidence="1" type="ORF">Zmor_021024</name>
</gene>
<keyword evidence="2" id="KW-1185">Reference proteome</keyword>
<evidence type="ECO:0000313" key="1">
    <source>
        <dbReference type="EMBL" id="KAJ3649272.1"/>
    </source>
</evidence>
<proteinExistence type="predicted"/>
<comment type="caution">
    <text evidence="1">The sequence shown here is derived from an EMBL/GenBank/DDBJ whole genome shotgun (WGS) entry which is preliminary data.</text>
</comment>
<dbReference type="EMBL" id="JALNTZ010000006">
    <property type="protein sequence ID" value="KAJ3649272.1"/>
    <property type="molecule type" value="Genomic_DNA"/>
</dbReference>
<protein>
    <submittedName>
        <fullName evidence="1">Uncharacterized protein</fullName>
    </submittedName>
</protein>
<accession>A0AA38I7H6</accession>
<name>A0AA38I7H6_9CUCU</name>